<gene>
    <name evidence="9" type="ORF">FH972_012915</name>
</gene>
<feature type="transmembrane region" description="Helical" evidence="6">
    <location>
        <begin position="84"/>
        <end position="102"/>
    </location>
</feature>
<feature type="domain" description="EamA" evidence="8">
    <location>
        <begin position="195"/>
        <end position="332"/>
    </location>
</feature>
<keyword evidence="3 6" id="KW-0812">Transmembrane</keyword>
<dbReference type="PANTHER" id="PTHR31218">
    <property type="entry name" value="WAT1-RELATED PROTEIN"/>
    <property type="match status" value="1"/>
</dbReference>
<dbReference type="InterPro" id="IPR037185">
    <property type="entry name" value="EmrE-like"/>
</dbReference>
<reference evidence="9 10" key="1">
    <citation type="submission" date="2019-06" db="EMBL/GenBank/DDBJ databases">
        <title>A chromosomal-level reference genome of Carpinus fangiana (Coryloideae, Betulaceae).</title>
        <authorList>
            <person name="Yang X."/>
            <person name="Wang Z."/>
            <person name="Zhang L."/>
            <person name="Hao G."/>
            <person name="Liu J."/>
            <person name="Yang Y."/>
        </authorList>
    </citation>
    <scope>NUCLEOTIDE SEQUENCE [LARGE SCALE GENOMIC DNA]</scope>
    <source>
        <strain evidence="9">Cfa_2016G</strain>
        <tissue evidence="9">Leaf</tissue>
    </source>
</reference>
<organism evidence="9 10">
    <name type="scientific">Carpinus fangiana</name>
    <dbReference type="NCBI Taxonomy" id="176857"/>
    <lineage>
        <taxon>Eukaryota</taxon>
        <taxon>Viridiplantae</taxon>
        <taxon>Streptophyta</taxon>
        <taxon>Embryophyta</taxon>
        <taxon>Tracheophyta</taxon>
        <taxon>Spermatophyta</taxon>
        <taxon>Magnoliopsida</taxon>
        <taxon>eudicotyledons</taxon>
        <taxon>Gunneridae</taxon>
        <taxon>Pentapetalae</taxon>
        <taxon>rosids</taxon>
        <taxon>fabids</taxon>
        <taxon>Fagales</taxon>
        <taxon>Betulaceae</taxon>
        <taxon>Carpinus</taxon>
    </lineage>
</organism>
<evidence type="ECO:0000313" key="10">
    <source>
        <dbReference type="Proteomes" id="UP000327013"/>
    </source>
</evidence>
<feature type="transmembrane region" description="Helical" evidence="6">
    <location>
        <begin position="193"/>
        <end position="213"/>
    </location>
</feature>
<comment type="similarity">
    <text evidence="2 6">Belongs to the drug/metabolite transporter (DMT) superfamily. Plant drug/metabolite exporter (P-DME) (TC 2.A.7.4) family.</text>
</comment>
<feature type="domain" description="EamA" evidence="8">
    <location>
        <begin position="28"/>
        <end position="160"/>
    </location>
</feature>
<keyword evidence="4 6" id="KW-1133">Transmembrane helix</keyword>
<protein>
    <recommendedName>
        <fullName evidence="6">WAT1-related protein</fullName>
    </recommendedName>
</protein>
<dbReference type="EMBL" id="CM017325">
    <property type="protein sequence ID" value="KAE8056120.1"/>
    <property type="molecule type" value="Genomic_DNA"/>
</dbReference>
<evidence type="ECO:0000256" key="3">
    <source>
        <dbReference type="ARBA" id="ARBA00022692"/>
    </source>
</evidence>
<evidence type="ECO:0000256" key="1">
    <source>
        <dbReference type="ARBA" id="ARBA00004141"/>
    </source>
</evidence>
<evidence type="ECO:0000256" key="2">
    <source>
        <dbReference type="ARBA" id="ARBA00007635"/>
    </source>
</evidence>
<name>A0A5N6R549_9ROSI</name>
<evidence type="ECO:0000256" key="4">
    <source>
        <dbReference type="ARBA" id="ARBA00022989"/>
    </source>
</evidence>
<feature type="compositionally biased region" description="Basic and acidic residues" evidence="7">
    <location>
        <begin position="373"/>
        <end position="386"/>
    </location>
</feature>
<feature type="transmembrane region" description="Helical" evidence="6">
    <location>
        <begin position="225"/>
        <end position="246"/>
    </location>
</feature>
<feature type="transmembrane region" description="Helical" evidence="6">
    <location>
        <begin position="21"/>
        <end position="41"/>
    </location>
</feature>
<evidence type="ECO:0000256" key="6">
    <source>
        <dbReference type="RuleBase" id="RU363077"/>
    </source>
</evidence>
<dbReference type="OrthoDB" id="1728340at2759"/>
<evidence type="ECO:0000256" key="5">
    <source>
        <dbReference type="ARBA" id="ARBA00023136"/>
    </source>
</evidence>
<feature type="transmembrane region" description="Helical" evidence="6">
    <location>
        <begin position="288"/>
        <end position="308"/>
    </location>
</feature>
<feature type="transmembrane region" description="Helical" evidence="6">
    <location>
        <begin position="114"/>
        <end position="137"/>
    </location>
</feature>
<dbReference type="GO" id="GO:0016020">
    <property type="term" value="C:membrane"/>
    <property type="evidence" value="ECO:0007669"/>
    <property type="project" value="UniProtKB-SubCell"/>
</dbReference>
<dbReference type="InterPro" id="IPR030184">
    <property type="entry name" value="WAT1-related"/>
</dbReference>
<evidence type="ECO:0000313" key="9">
    <source>
        <dbReference type="EMBL" id="KAE8056120.1"/>
    </source>
</evidence>
<feature type="transmembrane region" description="Helical" evidence="6">
    <location>
        <begin position="314"/>
        <end position="334"/>
    </location>
</feature>
<evidence type="ECO:0000259" key="8">
    <source>
        <dbReference type="Pfam" id="PF00892"/>
    </source>
</evidence>
<feature type="transmembrane region" description="Helical" evidence="6">
    <location>
        <begin position="149"/>
        <end position="169"/>
    </location>
</feature>
<proteinExistence type="inferred from homology"/>
<dbReference type="InterPro" id="IPR000620">
    <property type="entry name" value="EamA_dom"/>
</dbReference>
<dbReference type="AlphaFoldDB" id="A0A5N6R549"/>
<accession>A0A5N6R549</accession>
<keyword evidence="5 6" id="KW-0472">Membrane</keyword>
<dbReference type="GO" id="GO:0022857">
    <property type="term" value="F:transmembrane transporter activity"/>
    <property type="evidence" value="ECO:0007669"/>
    <property type="project" value="InterPro"/>
</dbReference>
<feature type="region of interest" description="Disordered" evidence="7">
    <location>
        <begin position="365"/>
        <end position="395"/>
    </location>
</feature>
<sequence length="395" mass="43321">MLHNLHYSKSFDKKSMGVFDDYKPAMAMAGLQFIYAGLALFTRVALVQGMSPSIFVVYRQAVATLVMAPIACFTRRRNSGRISLGLRSFSLIFVTSLFGVTANQNAYFEGLYLASSTATSAMTNLIPAITFVMAAIVGMEKVDIRSLRGIAKILGTIFCVGGAISMALLKGPKLLNTEILPPSIAAFGTGDNWPLGCLYLFGCCCFWSFWVIMQVPISANVPDHLCSSAWMLFMAMLQSAMFALLLEHDPEAWYLHSMVEFGCCLYAGIGSAVTFFVQAWCISQRGPLFSAMFNPLCTVITTILSSLFLNEELYTGSLLGAVGVIIGLYVVLWGKAKDLEMIKQEAVPELQHDQAKIVQVLIHESSENSSSKVDMEEPLLSRKSSDVDETNMNQK</sequence>
<evidence type="ECO:0000256" key="7">
    <source>
        <dbReference type="SAM" id="MobiDB-lite"/>
    </source>
</evidence>
<comment type="subcellular location">
    <subcellularLocation>
        <location evidence="1 6">Membrane</location>
        <topology evidence="1 6">Multi-pass membrane protein</topology>
    </subcellularLocation>
</comment>
<feature type="transmembrane region" description="Helical" evidence="6">
    <location>
        <begin position="252"/>
        <end position="276"/>
    </location>
</feature>
<keyword evidence="10" id="KW-1185">Reference proteome</keyword>
<dbReference type="SUPFAM" id="SSF103481">
    <property type="entry name" value="Multidrug resistance efflux transporter EmrE"/>
    <property type="match status" value="2"/>
</dbReference>
<dbReference type="Proteomes" id="UP000327013">
    <property type="component" value="Chromosome 5"/>
</dbReference>
<dbReference type="Pfam" id="PF00892">
    <property type="entry name" value="EamA"/>
    <property type="match status" value="2"/>
</dbReference>